<dbReference type="GO" id="GO:0006465">
    <property type="term" value="P:signal peptide processing"/>
    <property type="evidence" value="ECO:0007669"/>
    <property type="project" value="InterPro"/>
</dbReference>
<evidence type="ECO:0000313" key="11">
    <source>
        <dbReference type="EMBL" id="SCY10602.1"/>
    </source>
</evidence>
<dbReference type="RefSeq" id="WP_091540281.1">
    <property type="nucleotide sequence ID" value="NZ_FMUS01000004.1"/>
</dbReference>
<gene>
    <name evidence="11" type="ORF">SAMN03080606_00821</name>
</gene>
<reference evidence="11 12" key="1">
    <citation type="submission" date="2016-10" db="EMBL/GenBank/DDBJ databases">
        <authorList>
            <person name="de Groot N.N."/>
        </authorList>
    </citation>
    <scope>NUCLEOTIDE SEQUENCE [LARGE SCALE GENOMIC DNA]</scope>
    <source>
        <strain evidence="11 12">DSM 18978</strain>
    </source>
</reference>
<dbReference type="STRING" id="1120976.SAMN03080606_00821"/>
<evidence type="ECO:0000256" key="6">
    <source>
        <dbReference type="ARBA" id="ARBA00022801"/>
    </source>
</evidence>
<dbReference type="AlphaFoldDB" id="A0A1G5D7D4"/>
<evidence type="ECO:0000259" key="10">
    <source>
        <dbReference type="Pfam" id="PF10502"/>
    </source>
</evidence>
<dbReference type="InterPro" id="IPR036286">
    <property type="entry name" value="LexA/Signal_pep-like_sf"/>
</dbReference>
<evidence type="ECO:0000256" key="1">
    <source>
        <dbReference type="ARBA" id="ARBA00000677"/>
    </source>
</evidence>
<dbReference type="GO" id="GO:0004252">
    <property type="term" value="F:serine-type endopeptidase activity"/>
    <property type="evidence" value="ECO:0007669"/>
    <property type="project" value="InterPro"/>
</dbReference>
<dbReference type="GO" id="GO:0005886">
    <property type="term" value="C:plasma membrane"/>
    <property type="evidence" value="ECO:0007669"/>
    <property type="project" value="UniProtKB-SubCell"/>
</dbReference>
<organism evidence="11 12">
    <name type="scientific">Alkaliphilus peptidifermentans DSM 18978</name>
    <dbReference type="NCBI Taxonomy" id="1120976"/>
    <lineage>
        <taxon>Bacteria</taxon>
        <taxon>Bacillati</taxon>
        <taxon>Bacillota</taxon>
        <taxon>Clostridia</taxon>
        <taxon>Peptostreptococcales</taxon>
        <taxon>Natronincolaceae</taxon>
        <taxon>Alkaliphilus</taxon>
    </lineage>
</organism>
<evidence type="ECO:0000256" key="5">
    <source>
        <dbReference type="ARBA" id="ARBA00022670"/>
    </source>
</evidence>
<dbReference type="PROSITE" id="PS00761">
    <property type="entry name" value="SPASE_I_3"/>
    <property type="match status" value="1"/>
</dbReference>
<evidence type="ECO:0000256" key="4">
    <source>
        <dbReference type="ARBA" id="ARBA00013208"/>
    </source>
</evidence>
<dbReference type="InterPro" id="IPR019757">
    <property type="entry name" value="Pept_S26A_signal_pept_1_Lys-AS"/>
</dbReference>
<dbReference type="CDD" id="cd06530">
    <property type="entry name" value="S26_SPase_I"/>
    <property type="match status" value="1"/>
</dbReference>
<dbReference type="PROSITE" id="PS00501">
    <property type="entry name" value="SPASE_I_1"/>
    <property type="match status" value="1"/>
</dbReference>
<keyword evidence="8" id="KW-1133">Transmembrane helix</keyword>
<accession>A0A1G5D7D4</accession>
<dbReference type="Pfam" id="PF10502">
    <property type="entry name" value="Peptidase_S26"/>
    <property type="match status" value="1"/>
</dbReference>
<feature type="active site" evidence="7">
    <location>
        <position position="38"/>
    </location>
</feature>
<dbReference type="GO" id="GO:0009003">
    <property type="term" value="F:signal peptidase activity"/>
    <property type="evidence" value="ECO:0007669"/>
    <property type="project" value="UniProtKB-EC"/>
</dbReference>
<keyword evidence="8" id="KW-0472">Membrane</keyword>
<dbReference type="OrthoDB" id="9802919at2"/>
<keyword evidence="8" id="KW-0812">Transmembrane</keyword>
<dbReference type="EC" id="3.4.21.89" evidence="4 8"/>
<keyword evidence="5 8" id="KW-0645">Protease</keyword>
<evidence type="ECO:0000256" key="8">
    <source>
        <dbReference type="RuleBase" id="RU003993"/>
    </source>
</evidence>
<evidence type="ECO:0000256" key="3">
    <source>
        <dbReference type="ARBA" id="ARBA00009370"/>
    </source>
</evidence>
<feature type="domain" description="Peptidase S26" evidence="10">
    <location>
        <begin position="8"/>
        <end position="186"/>
    </location>
</feature>
<keyword evidence="6 8" id="KW-0378">Hydrolase</keyword>
<dbReference type="SUPFAM" id="SSF51306">
    <property type="entry name" value="LexA/Signal peptidase"/>
    <property type="match status" value="1"/>
</dbReference>
<evidence type="ECO:0000256" key="7">
    <source>
        <dbReference type="PIRSR" id="PIRSR600223-1"/>
    </source>
</evidence>
<proteinExistence type="inferred from homology"/>
<dbReference type="NCBIfam" id="TIGR02227">
    <property type="entry name" value="sigpep_I_bact"/>
    <property type="match status" value="1"/>
</dbReference>
<dbReference type="Gene3D" id="2.10.109.10">
    <property type="entry name" value="Umud Fragment, subunit A"/>
    <property type="match status" value="1"/>
</dbReference>
<comment type="catalytic activity">
    <reaction evidence="1 8">
        <text>Cleavage of hydrophobic, N-terminal signal or leader sequences from secreted and periplasmic proteins.</text>
        <dbReference type="EC" id="3.4.21.89"/>
    </reaction>
</comment>
<dbReference type="Proteomes" id="UP000198636">
    <property type="component" value="Unassembled WGS sequence"/>
</dbReference>
<protein>
    <recommendedName>
        <fullName evidence="4 8">Signal peptidase I</fullName>
        <ecNumber evidence="4 8">3.4.21.89</ecNumber>
    </recommendedName>
</protein>
<dbReference type="InterPro" id="IPR000223">
    <property type="entry name" value="Pept_S26A_signal_pept_1"/>
</dbReference>
<dbReference type="PRINTS" id="PR00727">
    <property type="entry name" value="LEADERPTASE"/>
</dbReference>
<dbReference type="InterPro" id="IPR019756">
    <property type="entry name" value="Pept_S26A_signal_pept_1_Ser-AS"/>
</dbReference>
<feature type="transmembrane region" description="Helical" evidence="8">
    <location>
        <begin position="7"/>
        <end position="29"/>
    </location>
</feature>
<dbReference type="InterPro" id="IPR019533">
    <property type="entry name" value="Peptidase_S26"/>
</dbReference>
<dbReference type="InterPro" id="IPR019758">
    <property type="entry name" value="Pept_S26A_signal_pept_1_CS"/>
</dbReference>
<dbReference type="EMBL" id="FMUS01000004">
    <property type="protein sequence ID" value="SCY10602.1"/>
    <property type="molecule type" value="Genomic_DNA"/>
</dbReference>
<comment type="subcellular location">
    <subcellularLocation>
        <location evidence="2">Cell membrane</location>
        <topology evidence="2">Single-pass type II membrane protein</topology>
    </subcellularLocation>
    <subcellularLocation>
        <location evidence="9">Membrane</location>
        <topology evidence="9">Single-pass type II membrane protein</topology>
    </subcellularLocation>
</comment>
<name>A0A1G5D7D4_9FIRM</name>
<sequence length="189" mass="22040">MKIIKEIISLIKQVLIAFIIAITINIFILQPVLVYGSSMEPTLHDKDKIVISKLTRTFNSELNYGDIIVIDSRLDRERTLIDDIIDSFKSNIFTRRFFDNTDERIFHVKRVIGKPGDVLEFYKDVVYRNGIALEEDYISEDPRYFVKEKITIPEGYIFIMGDNRNNSKDSRQIGCVPYDHVIGKLLIKF</sequence>
<evidence type="ECO:0000256" key="9">
    <source>
        <dbReference type="RuleBase" id="RU362042"/>
    </source>
</evidence>
<dbReference type="PANTHER" id="PTHR43390">
    <property type="entry name" value="SIGNAL PEPTIDASE I"/>
    <property type="match status" value="1"/>
</dbReference>
<comment type="similarity">
    <text evidence="3 9">Belongs to the peptidase S26 family.</text>
</comment>
<feature type="active site" evidence="7">
    <location>
        <position position="109"/>
    </location>
</feature>
<dbReference type="PANTHER" id="PTHR43390:SF1">
    <property type="entry name" value="CHLOROPLAST PROCESSING PEPTIDASE"/>
    <property type="match status" value="1"/>
</dbReference>
<dbReference type="PROSITE" id="PS00760">
    <property type="entry name" value="SPASE_I_2"/>
    <property type="match status" value="1"/>
</dbReference>
<evidence type="ECO:0000313" key="12">
    <source>
        <dbReference type="Proteomes" id="UP000198636"/>
    </source>
</evidence>
<keyword evidence="12" id="KW-1185">Reference proteome</keyword>
<evidence type="ECO:0000256" key="2">
    <source>
        <dbReference type="ARBA" id="ARBA00004401"/>
    </source>
</evidence>